<dbReference type="InterPro" id="IPR029058">
    <property type="entry name" value="AB_hydrolase_fold"/>
</dbReference>
<dbReference type="GO" id="GO:0004301">
    <property type="term" value="F:epoxide hydrolase activity"/>
    <property type="evidence" value="ECO:0007669"/>
    <property type="project" value="UniProtKB-EC"/>
</dbReference>
<evidence type="ECO:0000313" key="10">
    <source>
        <dbReference type="Proteomes" id="UP000288805"/>
    </source>
</evidence>
<comment type="catalytic activity">
    <reaction evidence="7">
        <text>(24S)-24,25-epoxycucurbitadienol + H2O = (24R)-24,25-dihydroxycucurbitadienol</text>
        <dbReference type="Rhea" id="RHEA:81855"/>
        <dbReference type="ChEBI" id="CHEBI:15377"/>
        <dbReference type="ChEBI" id="CHEBI:229949"/>
        <dbReference type="ChEBI" id="CHEBI:229950"/>
    </reaction>
    <physiologicalReaction direction="left-to-right" evidence="7">
        <dbReference type="Rhea" id="RHEA:81856"/>
    </physiologicalReaction>
</comment>
<evidence type="ECO:0000256" key="2">
    <source>
        <dbReference type="ARBA" id="ARBA00013006"/>
    </source>
</evidence>
<protein>
    <recommendedName>
        <fullName evidence="2">soluble epoxide hydrolase</fullName>
        <ecNumber evidence="2">3.3.2.10</ecNumber>
    </recommendedName>
</protein>
<dbReference type="EC" id="3.3.2.10" evidence="2"/>
<reference evidence="9 10" key="1">
    <citation type="journal article" date="2018" name="PLoS Genet.">
        <title>Population sequencing reveals clonal diversity and ancestral inbreeding in the grapevine cultivar Chardonnay.</title>
        <authorList>
            <person name="Roach M.J."/>
            <person name="Johnson D.L."/>
            <person name="Bohlmann J."/>
            <person name="van Vuuren H.J."/>
            <person name="Jones S.J."/>
            <person name="Pretorius I.S."/>
            <person name="Schmidt S.A."/>
            <person name="Borneman A.R."/>
        </authorList>
    </citation>
    <scope>NUCLEOTIDE SEQUENCE [LARGE SCALE GENOMIC DNA]</scope>
    <source>
        <strain evidence="10">cv. Chardonnay</strain>
        <tissue evidence="9">Leaf</tissue>
    </source>
</reference>
<evidence type="ECO:0000256" key="6">
    <source>
        <dbReference type="ARBA" id="ARBA00058358"/>
    </source>
</evidence>
<sequence length="317" mass="35788">MEGVEHRTVKANGINIHVAEKGEGPIILFIHGFPESWYSWRHQIHALALLGYRAVAPDLRGYGDSDAPSDVGSYTCLHVVGDLIGVLDAMGADKVFVVGHDWGAIIAWYLCLFRPDRVKALVNMSVAYFPRNPMHKPLEICRHLYGDDFYVCRFQEPGQIEIEIAEVGAATALKSIFANRDPSPPCLPKGKAFQDVSGAPIVLPTWLPEEEVNYYVTKFEKTGFTGGINYYRNFDRNWELTAPWTGSQIKVPTKFMVGDMDLTYHFAGAKEYIHSGEFKKNVPLLEEVVVMEGVGHFLHEEKADEINKHIHDFFQKF</sequence>
<dbReference type="EMBL" id="QGNW01000089">
    <property type="protein sequence ID" value="RVW99017.1"/>
    <property type="molecule type" value="Genomic_DNA"/>
</dbReference>
<comment type="catalytic activity">
    <reaction evidence="5">
        <text>an epoxide + H2O = an ethanediol</text>
        <dbReference type="Rhea" id="RHEA:19037"/>
        <dbReference type="ChEBI" id="CHEBI:15377"/>
        <dbReference type="ChEBI" id="CHEBI:32955"/>
        <dbReference type="ChEBI" id="CHEBI:140594"/>
        <dbReference type="EC" id="3.3.2.10"/>
    </reaction>
    <physiologicalReaction direction="left-to-right" evidence="5">
        <dbReference type="Rhea" id="RHEA:19038"/>
    </physiologicalReaction>
</comment>
<comment type="similarity">
    <text evidence="4">Belongs to the AB hydrolase superfamily. Epoxide hydrolase family.</text>
</comment>
<dbReference type="SUPFAM" id="SSF53474">
    <property type="entry name" value="alpha/beta-Hydrolases"/>
    <property type="match status" value="1"/>
</dbReference>
<evidence type="ECO:0000256" key="1">
    <source>
        <dbReference type="ARBA" id="ARBA00004721"/>
    </source>
</evidence>
<dbReference type="Pfam" id="PF00561">
    <property type="entry name" value="Abhydrolase_1"/>
    <property type="match status" value="1"/>
</dbReference>
<keyword evidence="3 9" id="KW-0378">Hydrolase</keyword>
<dbReference type="AlphaFoldDB" id="A0A438IQM5"/>
<proteinExistence type="inferred from homology"/>
<dbReference type="Proteomes" id="UP000288805">
    <property type="component" value="Unassembled WGS sequence"/>
</dbReference>
<organism evidence="9 10">
    <name type="scientific">Vitis vinifera</name>
    <name type="common">Grape</name>
    <dbReference type="NCBI Taxonomy" id="29760"/>
    <lineage>
        <taxon>Eukaryota</taxon>
        <taxon>Viridiplantae</taxon>
        <taxon>Streptophyta</taxon>
        <taxon>Embryophyta</taxon>
        <taxon>Tracheophyta</taxon>
        <taxon>Spermatophyta</taxon>
        <taxon>Magnoliopsida</taxon>
        <taxon>eudicotyledons</taxon>
        <taxon>Gunneridae</taxon>
        <taxon>Pentapetalae</taxon>
        <taxon>rosids</taxon>
        <taxon>Vitales</taxon>
        <taxon>Vitaceae</taxon>
        <taxon>Viteae</taxon>
        <taxon>Vitis</taxon>
    </lineage>
</organism>
<comment type="caution">
    <text evidence="9">The sequence shown here is derived from an EMBL/GenBank/DDBJ whole genome shotgun (WGS) entry which is preliminary data.</text>
</comment>
<dbReference type="InterPro" id="IPR000639">
    <property type="entry name" value="Epox_hydrolase-like"/>
</dbReference>
<dbReference type="Gene3D" id="3.40.50.1820">
    <property type="entry name" value="alpha/beta hydrolase"/>
    <property type="match status" value="1"/>
</dbReference>
<dbReference type="PRINTS" id="PR00412">
    <property type="entry name" value="EPOXHYDRLASE"/>
</dbReference>
<dbReference type="PANTHER" id="PTHR43329">
    <property type="entry name" value="EPOXIDE HYDROLASE"/>
    <property type="match status" value="1"/>
</dbReference>
<accession>A0A438IQM5</accession>
<evidence type="ECO:0000256" key="5">
    <source>
        <dbReference type="ARBA" id="ARBA00051067"/>
    </source>
</evidence>
<comment type="pathway">
    <text evidence="1">Secondary metabolite biosynthesis; terpenoid biosynthesis.</text>
</comment>
<evidence type="ECO:0000259" key="8">
    <source>
        <dbReference type="Pfam" id="PF00561"/>
    </source>
</evidence>
<feature type="domain" description="AB hydrolase-1" evidence="8">
    <location>
        <begin position="25"/>
        <end position="133"/>
    </location>
</feature>
<dbReference type="FunFam" id="3.40.50.1820:FF:000161">
    <property type="entry name" value="Epoxide hydrolase"/>
    <property type="match status" value="1"/>
</dbReference>
<evidence type="ECO:0000256" key="4">
    <source>
        <dbReference type="ARBA" id="ARBA00038334"/>
    </source>
</evidence>
<evidence type="ECO:0000256" key="7">
    <source>
        <dbReference type="ARBA" id="ARBA00093212"/>
    </source>
</evidence>
<comment type="function">
    <text evidence="6">Epoxide hydrolase involved in the biosynthesis of cucurbitacin and mogroside tetracyclic triterpene natural products (e.g. siamenoside I and mogrosides IV, V and VI). Cucurbitacins have cytotoxic properties and exhibit deterrent taste as a defense barrier against herbivores. Mogrosides are nonsugar highly oxygenated compounds used as high-intensity zero-calorie sweeteners; they also possess pharmacological properties such as regulating immunity, lowering blood sugar and lipid levels, protecting the liver, and acting as antioxidants and antitumor agents. Catalyzes the hydrolysis of aromatic epoxide-containing substrates, such as the conversion of 24,25-epoxycucurbitadienol to 24,25-dihydroxycucurbitadienol.</text>
</comment>
<name>A0A438IQM5_VITVI</name>
<dbReference type="PRINTS" id="PR00111">
    <property type="entry name" value="ABHYDROLASE"/>
</dbReference>
<evidence type="ECO:0000313" key="9">
    <source>
        <dbReference type="EMBL" id="RVW99017.1"/>
    </source>
</evidence>
<gene>
    <name evidence="9" type="primary">ephA_5</name>
    <name evidence="9" type="ORF">CK203_019031</name>
</gene>
<dbReference type="InterPro" id="IPR000073">
    <property type="entry name" value="AB_hydrolase_1"/>
</dbReference>
<evidence type="ECO:0000256" key="3">
    <source>
        <dbReference type="ARBA" id="ARBA00022801"/>
    </source>
</evidence>